<evidence type="ECO:0008006" key="3">
    <source>
        <dbReference type="Google" id="ProtNLM"/>
    </source>
</evidence>
<accession>F0R5G2</accession>
<reference evidence="1 2" key="1">
    <citation type="journal article" date="2011" name="Stand. Genomic Sci.">
        <title>Complete genome sequence of Bacteroides salanitronis type strain (BL78).</title>
        <authorList>
            <person name="Gronow S."/>
            <person name="Held B."/>
            <person name="Lucas S."/>
            <person name="Lapidus A."/>
            <person name="Del Rio T.G."/>
            <person name="Nolan M."/>
            <person name="Tice H."/>
            <person name="Deshpande S."/>
            <person name="Cheng J.F."/>
            <person name="Pitluck S."/>
            <person name="Liolios K."/>
            <person name="Pagani I."/>
            <person name="Ivanova N."/>
            <person name="Mavromatis K."/>
            <person name="Pati A."/>
            <person name="Tapia R."/>
            <person name="Han C."/>
            <person name="Goodwin L."/>
            <person name="Chen A."/>
            <person name="Palaniappan K."/>
            <person name="Land M."/>
            <person name="Hauser L."/>
            <person name="Chang Y.J."/>
            <person name="Jeffries C.D."/>
            <person name="Brambilla E.M."/>
            <person name="Rohde M."/>
            <person name="Goker M."/>
            <person name="Detter J.C."/>
            <person name="Woyke T."/>
            <person name="Bristow J."/>
            <person name="Markowitz V."/>
            <person name="Hugenholtz P."/>
            <person name="Kyrpides N.C."/>
            <person name="Klenk H.P."/>
            <person name="Eisen J.A."/>
        </authorList>
    </citation>
    <scope>NUCLEOTIDE SEQUENCE [LARGE SCALE GENOMIC DNA]</scope>
    <source>
        <strain evidence="1 2">DSM 18170</strain>
    </source>
</reference>
<dbReference type="RefSeq" id="WP_013616248.1">
    <property type="nucleotide sequence ID" value="NC_015164.1"/>
</dbReference>
<dbReference type="EMBL" id="CP002530">
    <property type="protein sequence ID" value="ADY34786.1"/>
    <property type="molecule type" value="Genomic_DNA"/>
</dbReference>
<keyword evidence="2" id="KW-1185">Reference proteome</keyword>
<sequence length="388" mass="42718">MEKAIYYFNPENDMALANFTPYYKAPAEIVRMADDLAALPAWYAPEGSVVKVRREADIPCWEKLCEGGMSFPQVGWTAHWLSSAYVPWGWSPALVHTLLQAGVGSGFLPSAGALEEWRRLSGRVCASEVLRSFAGMKGICGESWVCLTLEEVRKAWGGWGRCVLKAPWSGSGRGLVFLPCGALPASAEGWAARILRTQGALMAEPIYNKVCDFAMEFRADGEGKVSFAGYSLFETDAFGNYKGNLLASDAAIGQRLSAYVPPETLHGVRRHLLRVLPDWLGGHYAGYLGVDMMICREEACRVHPCVEINLRMNMGVLARLFFDRYVHPASQGRFCIAHYVEGGEALRFHESMSGAHPLRLAEGRLAGGYLSLTPVCGDTRYQAYAVIR</sequence>
<gene>
    <name evidence="1" type="ordered locus">Bacsa_0174</name>
</gene>
<protein>
    <recommendedName>
        <fullName evidence="3">ATP-grasp domain-containing protein</fullName>
    </recommendedName>
</protein>
<evidence type="ECO:0000313" key="2">
    <source>
        <dbReference type="Proteomes" id="UP000007486"/>
    </source>
</evidence>
<dbReference type="HOGENOM" id="CLU_059540_0_0_10"/>
<organism evidence="1 2">
    <name type="scientific">Phocaeicola salanitronis (strain DSM 18170 / JCM 13657 / CCUG 60908 / BL78)</name>
    <name type="common">Bacteroides salanitronis</name>
    <dbReference type="NCBI Taxonomy" id="667015"/>
    <lineage>
        <taxon>Bacteria</taxon>
        <taxon>Pseudomonadati</taxon>
        <taxon>Bacteroidota</taxon>
        <taxon>Bacteroidia</taxon>
        <taxon>Bacteroidales</taxon>
        <taxon>Bacteroidaceae</taxon>
        <taxon>Phocaeicola</taxon>
    </lineage>
</organism>
<evidence type="ECO:0000313" key="1">
    <source>
        <dbReference type="EMBL" id="ADY34786.1"/>
    </source>
</evidence>
<dbReference type="OrthoDB" id="5291617at2"/>
<dbReference type="STRING" id="667015.Bacsa_0174"/>
<name>F0R5G2_PHOSB</name>
<dbReference type="Proteomes" id="UP000007486">
    <property type="component" value="Chromosome"/>
</dbReference>
<dbReference type="KEGG" id="bsa:Bacsa_0174"/>
<dbReference type="SUPFAM" id="SSF56059">
    <property type="entry name" value="Glutathione synthetase ATP-binding domain-like"/>
    <property type="match status" value="1"/>
</dbReference>
<dbReference type="AlphaFoldDB" id="F0R5G2"/>
<dbReference type="eggNOG" id="ENOG502ZFUJ">
    <property type="taxonomic scope" value="Bacteria"/>
</dbReference>
<proteinExistence type="predicted"/>